<comment type="caution">
    <text evidence="2">The sequence shown here is derived from an EMBL/GenBank/DDBJ whole genome shotgun (WGS) entry which is preliminary data.</text>
</comment>
<gene>
    <name evidence="2" type="ORF">ACET3X_002571</name>
</gene>
<dbReference type="RefSeq" id="XP_069309118.1">
    <property type="nucleotide sequence ID" value="XM_069449328.1"/>
</dbReference>
<evidence type="ECO:0000256" key="1">
    <source>
        <dbReference type="SAM" id="MobiDB-lite"/>
    </source>
</evidence>
<keyword evidence="3" id="KW-1185">Reference proteome</keyword>
<sequence>MVSHNVAGHGKQQTKQRNEIPIPPQTNVLAAASYVRRLFENKKFTYAIMGELAMLCLGHECDIRDVFIAYDDKDYNRIKKKLEADRRVRLPEGMNPLFPSKMVVQTGPSFLDAGCTGPATIEVTLVPSGSYETPSNGALAKNVVLLSHKTDGVLRTFYGLNMLYLVSIMAINYSQFAVC</sequence>
<evidence type="ECO:0000313" key="3">
    <source>
        <dbReference type="Proteomes" id="UP001578633"/>
    </source>
</evidence>
<dbReference type="EMBL" id="JBHGVX010000002">
    <property type="protein sequence ID" value="KAL1798534.1"/>
    <property type="molecule type" value="Genomic_DNA"/>
</dbReference>
<proteinExistence type="predicted"/>
<name>A0ABR3UQC5_9PLEO</name>
<dbReference type="GeneID" id="96082893"/>
<dbReference type="Proteomes" id="UP001578633">
    <property type="component" value="Chromosome 2"/>
</dbReference>
<feature type="region of interest" description="Disordered" evidence="1">
    <location>
        <begin position="1"/>
        <end position="22"/>
    </location>
</feature>
<accession>A0ABR3UQC5</accession>
<reference evidence="2 3" key="1">
    <citation type="submission" date="2024-09" db="EMBL/GenBank/DDBJ databases">
        <title>T2T genomes of carrot and Alternaria dauci and their utility for understanding host-pathogen interaction during carrot leaf blight disease.</title>
        <authorList>
            <person name="Liu W."/>
            <person name="Xu S."/>
            <person name="Ou C."/>
            <person name="Liu X."/>
            <person name="Zhuang F."/>
            <person name="Deng X.W."/>
        </authorList>
    </citation>
    <scope>NUCLEOTIDE SEQUENCE [LARGE SCALE GENOMIC DNA]</scope>
    <source>
        <strain evidence="2 3">A2016</strain>
    </source>
</reference>
<evidence type="ECO:0000313" key="2">
    <source>
        <dbReference type="EMBL" id="KAL1798534.1"/>
    </source>
</evidence>
<organism evidence="2 3">
    <name type="scientific">Alternaria dauci</name>
    <dbReference type="NCBI Taxonomy" id="48095"/>
    <lineage>
        <taxon>Eukaryota</taxon>
        <taxon>Fungi</taxon>
        <taxon>Dikarya</taxon>
        <taxon>Ascomycota</taxon>
        <taxon>Pezizomycotina</taxon>
        <taxon>Dothideomycetes</taxon>
        <taxon>Pleosporomycetidae</taxon>
        <taxon>Pleosporales</taxon>
        <taxon>Pleosporineae</taxon>
        <taxon>Pleosporaceae</taxon>
        <taxon>Alternaria</taxon>
        <taxon>Alternaria sect. Porri</taxon>
    </lineage>
</organism>
<protein>
    <submittedName>
        <fullName evidence="2">Uncharacterized protein</fullName>
    </submittedName>
</protein>